<dbReference type="PROSITE" id="PS00018">
    <property type="entry name" value="EF_HAND_1"/>
    <property type="match status" value="2"/>
</dbReference>
<evidence type="ECO:0000256" key="2">
    <source>
        <dbReference type="ARBA" id="ARBA00022837"/>
    </source>
</evidence>
<dbReference type="InterPro" id="IPR018247">
    <property type="entry name" value="EF_Hand_1_Ca_BS"/>
</dbReference>
<dbReference type="Proteomes" id="UP000677228">
    <property type="component" value="Unassembled WGS sequence"/>
</dbReference>
<dbReference type="Gene3D" id="1.10.238.10">
    <property type="entry name" value="EF-hand"/>
    <property type="match status" value="1"/>
</dbReference>
<dbReference type="FunFam" id="1.10.238.10:FF:000178">
    <property type="entry name" value="Calmodulin-2 A"/>
    <property type="match status" value="1"/>
</dbReference>
<accession>A0A814AXF0</accession>
<feature type="domain" description="EF-hand" evidence="3">
    <location>
        <begin position="151"/>
        <end position="186"/>
    </location>
</feature>
<feature type="domain" description="EF-hand" evidence="3">
    <location>
        <begin position="77"/>
        <end position="112"/>
    </location>
</feature>
<keyword evidence="2" id="KW-0106">Calcium</keyword>
<dbReference type="EMBL" id="CAJOBC010001805">
    <property type="protein sequence ID" value="CAF3699804.1"/>
    <property type="molecule type" value="Genomic_DNA"/>
</dbReference>
<evidence type="ECO:0000313" key="8">
    <source>
        <dbReference type="Proteomes" id="UP000663829"/>
    </source>
</evidence>
<dbReference type="InterPro" id="IPR011992">
    <property type="entry name" value="EF-hand-dom_pair"/>
</dbReference>
<dbReference type="GO" id="GO:0016460">
    <property type="term" value="C:myosin II complex"/>
    <property type="evidence" value="ECO:0007669"/>
    <property type="project" value="TreeGrafter"/>
</dbReference>
<dbReference type="SUPFAM" id="SSF47473">
    <property type="entry name" value="EF-hand"/>
    <property type="match status" value="1"/>
</dbReference>
<dbReference type="PANTHER" id="PTHR23048:SF0">
    <property type="entry name" value="CALMODULIN LIKE 3"/>
    <property type="match status" value="1"/>
</dbReference>
<dbReference type="CDD" id="cd00051">
    <property type="entry name" value="EFh"/>
    <property type="match status" value="1"/>
</dbReference>
<dbReference type="AlphaFoldDB" id="A0A814AXF0"/>
<dbReference type="GO" id="GO:0005509">
    <property type="term" value="F:calcium ion binding"/>
    <property type="evidence" value="ECO:0007669"/>
    <property type="project" value="InterPro"/>
</dbReference>
<dbReference type="SMART" id="SM00054">
    <property type="entry name" value="EFh"/>
    <property type="match status" value="3"/>
</dbReference>
<dbReference type="Proteomes" id="UP000681722">
    <property type="component" value="Unassembled WGS sequence"/>
</dbReference>
<evidence type="ECO:0000313" key="4">
    <source>
        <dbReference type="EMBL" id="CAF0920404.1"/>
    </source>
</evidence>
<keyword evidence="1" id="KW-0677">Repeat</keyword>
<proteinExistence type="predicted"/>
<dbReference type="InterPro" id="IPR002048">
    <property type="entry name" value="EF_hand_dom"/>
</dbReference>
<evidence type="ECO:0000313" key="5">
    <source>
        <dbReference type="EMBL" id="CAF1025723.1"/>
    </source>
</evidence>
<sequence length="284" mass="32576">MDLSLHNVDVNDSKQESDTRKVYAAFDSVQLHTDLYDLTTVFNKKVDTSDSRITTSWHHRKLLGKLMAPVPSRLMPDTVREIYDAFSFFDLNANGHIEANELKRVLNALYFKKTEEESQDIINYFDLDGNQLLDFHEVIFAVARHIKHDVFTLADIQQRFNKFDEDQDGKLTVNTIPNLIRKGFGIPVSDKEIFDLLSIAMDITDETARLSFEKLIRMLQHAVNATEKADAPDFMRKLRNRCGPAVRNIGSNDIKLMKKRMIATTMPNGSVSNSKNAQFDNFEI</sequence>
<dbReference type="Pfam" id="PF13499">
    <property type="entry name" value="EF-hand_7"/>
    <property type="match status" value="2"/>
</dbReference>
<gene>
    <name evidence="4" type="ORF">GPM918_LOCUS9620</name>
    <name evidence="5" type="ORF">OVA965_LOCUS15733</name>
    <name evidence="6" type="ORF">SRO942_LOCUS9621</name>
    <name evidence="7" type="ORF">TMI583_LOCUS15742</name>
</gene>
<dbReference type="Proteomes" id="UP000682733">
    <property type="component" value="Unassembled WGS sequence"/>
</dbReference>
<evidence type="ECO:0000256" key="1">
    <source>
        <dbReference type="ARBA" id="ARBA00022737"/>
    </source>
</evidence>
<reference evidence="4" key="1">
    <citation type="submission" date="2021-02" db="EMBL/GenBank/DDBJ databases">
        <authorList>
            <person name="Nowell W R."/>
        </authorList>
    </citation>
    <scope>NUCLEOTIDE SEQUENCE</scope>
</reference>
<organism evidence="4 8">
    <name type="scientific">Didymodactylos carnosus</name>
    <dbReference type="NCBI Taxonomy" id="1234261"/>
    <lineage>
        <taxon>Eukaryota</taxon>
        <taxon>Metazoa</taxon>
        <taxon>Spiralia</taxon>
        <taxon>Gnathifera</taxon>
        <taxon>Rotifera</taxon>
        <taxon>Eurotatoria</taxon>
        <taxon>Bdelloidea</taxon>
        <taxon>Philodinida</taxon>
        <taxon>Philodinidae</taxon>
        <taxon>Didymodactylos</taxon>
    </lineage>
</organism>
<feature type="domain" description="EF-hand" evidence="3">
    <location>
        <begin position="113"/>
        <end position="148"/>
    </location>
</feature>
<comment type="caution">
    <text evidence="4">The sequence shown here is derived from an EMBL/GenBank/DDBJ whole genome shotgun (WGS) entry which is preliminary data.</text>
</comment>
<dbReference type="InterPro" id="IPR050230">
    <property type="entry name" value="CALM/Myosin/TropC-like"/>
</dbReference>
<name>A0A814AXF0_9BILA</name>
<dbReference type="PANTHER" id="PTHR23048">
    <property type="entry name" value="MYOSIN LIGHT CHAIN 1, 3"/>
    <property type="match status" value="1"/>
</dbReference>
<dbReference type="PROSITE" id="PS50222">
    <property type="entry name" value="EF_HAND_2"/>
    <property type="match status" value="3"/>
</dbReference>
<dbReference type="EMBL" id="CAJOBA010007155">
    <property type="protein sequence ID" value="CAF3794162.1"/>
    <property type="molecule type" value="Genomic_DNA"/>
</dbReference>
<evidence type="ECO:0000313" key="6">
    <source>
        <dbReference type="EMBL" id="CAF3699804.1"/>
    </source>
</evidence>
<keyword evidence="8" id="KW-1185">Reference proteome</keyword>
<evidence type="ECO:0000313" key="7">
    <source>
        <dbReference type="EMBL" id="CAF3794162.1"/>
    </source>
</evidence>
<protein>
    <recommendedName>
        <fullName evidence="3">EF-hand domain-containing protein</fullName>
    </recommendedName>
</protein>
<dbReference type="Proteomes" id="UP000663829">
    <property type="component" value="Unassembled WGS sequence"/>
</dbReference>
<dbReference type="EMBL" id="CAJNOK010007144">
    <property type="protein sequence ID" value="CAF1025723.1"/>
    <property type="molecule type" value="Genomic_DNA"/>
</dbReference>
<evidence type="ECO:0000259" key="3">
    <source>
        <dbReference type="PROSITE" id="PS50222"/>
    </source>
</evidence>
<dbReference type="EMBL" id="CAJNOQ010001805">
    <property type="protein sequence ID" value="CAF0920404.1"/>
    <property type="molecule type" value="Genomic_DNA"/>
</dbReference>
<dbReference type="OrthoDB" id="26525at2759"/>